<organism evidence="1">
    <name type="scientific">mine drainage metagenome</name>
    <dbReference type="NCBI Taxonomy" id="410659"/>
    <lineage>
        <taxon>unclassified sequences</taxon>
        <taxon>metagenomes</taxon>
        <taxon>ecological metagenomes</taxon>
    </lineage>
</organism>
<proteinExistence type="predicted"/>
<dbReference type="AlphaFoldDB" id="E6PPZ1"/>
<dbReference type="EMBL" id="CABM01000039">
    <property type="protein sequence ID" value="CBH96994.1"/>
    <property type="molecule type" value="Genomic_DNA"/>
</dbReference>
<sequence length="71" mass="8123">MRKTVTFRGPVFNENNKLREHMAFRRGILAIPRCWWRVTKAGLLPRFLANGFAWVAGSKLVAGSKRNLLPV</sequence>
<evidence type="ECO:0000313" key="1">
    <source>
        <dbReference type="EMBL" id="CBH96994.1"/>
    </source>
</evidence>
<protein>
    <submittedName>
        <fullName evidence="1">Uncharacterized protein</fullName>
    </submittedName>
</protein>
<comment type="caution">
    <text evidence="1">The sequence shown here is derived from an EMBL/GenBank/DDBJ whole genome shotgun (WGS) entry which is preliminary data.</text>
</comment>
<reference evidence="1" key="1">
    <citation type="submission" date="2009-10" db="EMBL/GenBank/DDBJ databases">
        <title>Diversity of trophic interactions inside an arsenic-rich microbial ecosystem.</title>
        <authorList>
            <person name="Bertin P.N."/>
            <person name="Heinrich-Salmeron A."/>
            <person name="Pelletier E."/>
            <person name="Goulhen-Chollet F."/>
            <person name="Arsene-Ploetze F."/>
            <person name="Gallien S."/>
            <person name="Calteau A."/>
            <person name="Vallenet D."/>
            <person name="Casiot C."/>
            <person name="Chane-Woon-Ming B."/>
            <person name="Giloteaux L."/>
            <person name="Barakat M."/>
            <person name="Bonnefoy V."/>
            <person name="Bruneel O."/>
            <person name="Chandler M."/>
            <person name="Cleiss J."/>
            <person name="Duran R."/>
            <person name="Elbaz-Poulichet F."/>
            <person name="Fonknechten N."/>
            <person name="Lauga B."/>
            <person name="Mornico D."/>
            <person name="Ortet P."/>
            <person name="Schaeffer C."/>
            <person name="Siguier P."/>
            <person name="Alexander Thil Smith A."/>
            <person name="Van Dorsselaer A."/>
            <person name="Weissenbach J."/>
            <person name="Medigue C."/>
            <person name="Le Paslier D."/>
        </authorList>
    </citation>
    <scope>NUCLEOTIDE SEQUENCE</scope>
</reference>
<name>E6PPZ1_9ZZZZ</name>
<gene>
    <name evidence="1" type="ORF">CARN2_1604</name>
</gene>
<accession>E6PPZ1</accession>